<evidence type="ECO:0000256" key="1">
    <source>
        <dbReference type="RuleBase" id="RU363072"/>
    </source>
</evidence>
<evidence type="ECO:0000256" key="2">
    <source>
        <dbReference type="SAM" id="Coils"/>
    </source>
</evidence>
<protein>
    <submittedName>
        <fullName evidence="3">Uncharacterized protein</fullName>
    </submittedName>
</protein>
<comment type="similarity">
    <text evidence="1">Belongs to the OprB family.</text>
</comment>
<name>A0A3S1A1F3_CHLFR</name>
<dbReference type="GO" id="GO:0008643">
    <property type="term" value="P:carbohydrate transport"/>
    <property type="evidence" value="ECO:0007669"/>
    <property type="project" value="InterPro"/>
</dbReference>
<comment type="caution">
    <text evidence="3">The sequence shown here is derived from an EMBL/GenBank/DDBJ whole genome shotgun (WGS) entry which is preliminary data.</text>
</comment>
<dbReference type="GO" id="GO:0015288">
    <property type="term" value="F:porin activity"/>
    <property type="evidence" value="ECO:0007669"/>
    <property type="project" value="InterPro"/>
</dbReference>
<evidence type="ECO:0000313" key="3">
    <source>
        <dbReference type="EMBL" id="RUR77451.1"/>
    </source>
</evidence>
<dbReference type="AlphaFoldDB" id="A0A3S1A1F3"/>
<dbReference type="STRING" id="211165.GCA_000317285_02829"/>
<keyword evidence="4" id="KW-1185">Reference proteome</keyword>
<feature type="coiled-coil region" evidence="2">
    <location>
        <begin position="90"/>
        <end position="117"/>
    </location>
</feature>
<accession>A0A3S1A1F3</accession>
<dbReference type="GO" id="GO:0016020">
    <property type="term" value="C:membrane"/>
    <property type="evidence" value="ECO:0007669"/>
    <property type="project" value="InterPro"/>
</dbReference>
<dbReference type="EMBL" id="RSCJ01000017">
    <property type="protein sequence ID" value="RUR77451.1"/>
    <property type="molecule type" value="Genomic_DNA"/>
</dbReference>
<proteinExistence type="inferred from homology"/>
<dbReference type="Proteomes" id="UP000268857">
    <property type="component" value="Unassembled WGS sequence"/>
</dbReference>
<dbReference type="RefSeq" id="WP_016878485.1">
    <property type="nucleotide sequence ID" value="NZ_AJLN01000079.1"/>
</dbReference>
<sequence length="150" mass="16697">MFNHQWKLWDRLLLVLPITCSVLLLTKTLAIAQTPQTNAIATDESLLAQEFVSPEMEQVNSVSQLSSELIATSTADLVTQEDLEVSRKLQQEFVAELAMLRDRVNSLEAKAATLEANQFSTTTKLFGNVIFAVGEKSRSEPKKREGEALM</sequence>
<dbReference type="OrthoDB" id="9991797at2"/>
<organism evidence="3 4">
    <name type="scientific">Chlorogloeopsis fritschii PCC 6912</name>
    <dbReference type="NCBI Taxonomy" id="211165"/>
    <lineage>
        <taxon>Bacteria</taxon>
        <taxon>Bacillati</taxon>
        <taxon>Cyanobacteriota</taxon>
        <taxon>Cyanophyceae</taxon>
        <taxon>Nostocales</taxon>
        <taxon>Chlorogloeopsidaceae</taxon>
        <taxon>Chlorogloeopsis</taxon>
    </lineage>
</organism>
<dbReference type="InterPro" id="IPR007049">
    <property type="entry name" value="Carb-sel_porin_OprB"/>
</dbReference>
<dbReference type="Pfam" id="PF04966">
    <property type="entry name" value="OprB"/>
    <property type="match status" value="1"/>
</dbReference>
<reference evidence="3 4" key="1">
    <citation type="journal article" date="2019" name="Genome Biol. Evol.">
        <title>Day and night: Metabolic profiles and evolutionary relationships of six axenic non-marine cyanobacteria.</title>
        <authorList>
            <person name="Will S.E."/>
            <person name="Henke P."/>
            <person name="Boedeker C."/>
            <person name="Huang S."/>
            <person name="Brinkmann H."/>
            <person name="Rohde M."/>
            <person name="Jarek M."/>
            <person name="Friedl T."/>
            <person name="Seufert S."/>
            <person name="Schumacher M."/>
            <person name="Overmann J."/>
            <person name="Neumann-Schaal M."/>
            <person name="Petersen J."/>
        </authorList>
    </citation>
    <scope>NUCLEOTIDE SEQUENCE [LARGE SCALE GENOMIC DNA]</scope>
    <source>
        <strain evidence="3 4">PCC 6912</strain>
    </source>
</reference>
<gene>
    <name evidence="3" type="ORF">PCC6912_38420</name>
</gene>
<evidence type="ECO:0000313" key="4">
    <source>
        <dbReference type="Proteomes" id="UP000268857"/>
    </source>
</evidence>
<keyword evidence="2" id="KW-0175">Coiled coil</keyword>